<dbReference type="Gene3D" id="3.40.50.720">
    <property type="entry name" value="NAD(P)-binding Rossmann-like Domain"/>
    <property type="match status" value="1"/>
</dbReference>
<dbReference type="InterPro" id="IPR006037">
    <property type="entry name" value="RCK_C"/>
</dbReference>
<dbReference type="InterPro" id="IPR036721">
    <property type="entry name" value="RCK_C_sf"/>
</dbReference>
<feature type="transmembrane region" description="Helical" evidence="1">
    <location>
        <begin position="77"/>
        <end position="98"/>
    </location>
</feature>
<dbReference type="InterPro" id="IPR050721">
    <property type="entry name" value="Trk_Ktr_HKT_K-transport"/>
</dbReference>
<evidence type="ECO:0000259" key="2">
    <source>
        <dbReference type="PROSITE" id="PS51201"/>
    </source>
</evidence>
<feature type="domain" description="RCK N-terminal" evidence="2">
    <location>
        <begin position="110"/>
        <end position="226"/>
    </location>
</feature>
<dbReference type="InterPro" id="IPR003148">
    <property type="entry name" value="RCK_N"/>
</dbReference>
<dbReference type="RefSeq" id="WP_270044131.1">
    <property type="nucleotide sequence ID" value="NZ_JAPDOD010000039.1"/>
</dbReference>
<dbReference type="InterPro" id="IPR036291">
    <property type="entry name" value="NAD(P)-bd_dom_sf"/>
</dbReference>
<name>A0A9X3MYH7_9ACTN</name>
<sequence>MSHPRDVFRRLAMLGLALCVLIAGGTVAYALVEDSTLWNGFVWTIDTVATTGSIQAPQDVAGEVVKVILTLLGVGTLFYALVSMTELVVTGELGTLLTERRVRKMTDRLRDHYIVCGFGRVGRQVASDLRAAGAPYVVIDADAANREAAYAPGVRFINARPSDDDALRDAGIARARAIVACVDSDAENIFIALTARELRPDIAIVARASQEENEKKLRRAGVDRVISPYKSSGTEMARLALHPNVTGTMDVAAEYRLEEITVQPGSAGDAQTVGDVRGGSYIVGVRAADGSFRPQPAADALLAAGDVVMAIGTPRTLERLEELFTAGSSVSTGD</sequence>
<feature type="domain" description="RCK C-terminal" evidence="3">
    <location>
        <begin position="244"/>
        <end position="326"/>
    </location>
</feature>
<dbReference type="Gene3D" id="3.30.70.1450">
    <property type="entry name" value="Regulator of K+ conductance, C-terminal domain"/>
    <property type="match status" value="1"/>
</dbReference>
<keyword evidence="5" id="KW-1185">Reference proteome</keyword>
<dbReference type="AlphaFoldDB" id="A0A9X3MYH7"/>
<evidence type="ECO:0000313" key="5">
    <source>
        <dbReference type="Proteomes" id="UP001149140"/>
    </source>
</evidence>
<dbReference type="Proteomes" id="UP001149140">
    <property type="component" value="Unassembled WGS sequence"/>
</dbReference>
<proteinExistence type="predicted"/>
<comment type="caution">
    <text evidence="4">The sequence shown here is derived from an EMBL/GenBank/DDBJ whole genome shotgun (WGS) entry which is preliminary data.</text>
</comment>
<dbReference type="PROSITE" id="PS51201">
    <property type="entry name" value="RCK_N"/>
    <property type="match status" value="1"/>
</dbReference>
<evidence type="ECO:0000259" key="3">
    <source>
        <dbReference type="PROSITE" id="PS51202"/>
    </source>
</evidence>
<dbReference type="PANTHER" id="PTHR43833:SF9">
    <property type="entry name" value="POTASSIUM CHANNEL PROTEIN YUGO-RELATED"/>
    <property type="match status" value="1"/>
</dbReference>
<dbReference type="SUPFAM" id="SSF51735">
    <property type="entry name" value="NAD(P)-binding Rossmann-fold domains"/>
    <property type="match status" value="1"/>
</dbReference>
<dbReference type="PANTHER" id="PTHR43833">
    <property type="entry name" value="POTASSIUM CHANNEL PROTEIN 2-RELATED-RELATED"/>
    <property type="match status" value="1"/>
</dbReference>
<gene>
    <name evidence="4" type="ORF">OM076_31700</name>
</gene>
<evidence type="ECO:0000256" key="1">
    <source>
        <dbReference type="SAM" id="Phobius"/>
    </source>
</evidence>
<dbReference type="SUPFAM" id="SSF116726">
    <property type="entry name" value="TrkA C-terminal domain-like"/>
    <property type="match status" value="1"/>
</dbReference>
<dbReference type="SUPFAM" id="SSF81324">
    <property type="entry name" value="Voltage-gated potassium channels"/>
    <property type="match status" value="1"/>
</dbReference>
<keyword evidence="1" id="KW-0812">Transmembrane</keyword>
<protein>
    <submittedName>
        <fullName evidence="4">NAD-binding protein</fullName>
    </submittedName>
</protein>
<dbReference type="GO" id="GO:0006813">
    <property type="term" value="P:potassium ion transport"/>
    <property type="evidence" value="ECO:0007669"/>
    <property type="project" value="InterPro"/>
</dbReference>
<keyword evidence="1" id="KW-1133">Transmembrane helix</keyword>
<dbReference type="PROSITE" id="PS51202">
    <property type="entry name" value="RCK_C"/>
    <property type="match status" value="1"/>
</dbReference>
<dbReference type="Gene3D" id="1.10.287.70">
    <property type="match status" value="1"/>
</dbReference>
<dbReference type="Pfam" id="PF02080">
    <property type="entry name" value="TrkA_C"/>
    <property type="match status" value="1"/>
</dbReference>
<evidence type="ECO:0000313" key="4">
    <source>
        <dbReference type="EMBL" id="MDA0164877.1"/>
    </source>
</evidence>
<reference evidence="4" key="1">
    <citation type="submission" date="2022-10" db="EMBL/GenBank/DDBJ databases">
        <title>The WGS of Solirubrobacter ginsenosidimutans DSM 21036.</title>
        <authorList>
            <person name="Jiang Z."/>
        </authorList>
    </citation>
    <scope>NUCLEOTIDE SEQUENCE</scope>
    <source>
        <strain evidence="4">DSM 21036</strain>
    </source>
</reference>
<dbReference type="Pfam" id="PF02254">
    <property type="entry name" value="TrkA_N"/>
    <property type="match status" value="1"/>
</dbReference>
<organism evidence="4 5">
    <name type="scientific">Solirubrobacter ginsenosidimutans</name>
    <dbReference type="NCBI Taxonomy" id="490573"/>
    <lineage>
        <taxon>Bacteria</taxon>
        <taxon>Bacillati</taxon>
        <taxon>Actinomycetota</taxon>
        <taxon>Thermoleophilia</taxon>
        <taxon>Solirubrobacterales</taxon>
        <taxon>Solirubrobacteraceae</taxon>
        <taxon>Solirubrobacter</taxon>
    </lineage>
</organism>
<keyword evidence="1" id="KW-0472">Membrane</keyword>
<accession>A0A9X3MYH7</accession>
<dbReference type="EMBL" id="JAPDOD010000039">
    <property type="protein sequence ID" value="MDA0164877.1"/>
    <property type="molecule type" value="Genomic_DNA"/>
</dbReference>
<dbReference type="GO" id="GO:0008324">
    <property type="term" value="F:monoatomic cation transmembrane transporter activity"/>
    <property type="evidence" value="ECO:0007669"/>
    <property type="project" value="InterPro"/>
</dbReference>